<feature type="transmembrane region" description="Helical" evidence="1">
    <location>
        <begin position="20"/>
        <end position="40"/>
    </location>
</feature>
<dbReference type="EMBL" id="JANFLP010000017">
    <property type="protein sequence ID" value="MCQ1951412.1"/>
    <property type="molecule type" value="Genomic_DNA"/>
</dbReference>
<evidence type="ECO:0000256" key="1">
    <source>
        <dbReference type="SAM" id="Phobius"/>
    </source>
</evidence>
<organism evidence="2 3">
    <name type="scientific">Arthrobacter jinronghuae</name>
    <dbReference type="NCBI Taxonomy" id="2964609"/>
    <lineage>
        <taxon>Bacteria</taxon>
        <taxon>Bacillati</taxon>
        <taxon>Actinomycetota</taxon>
        <taxon>Actinomycetes</taxon>
        <taxon>Micrococcales</taxon>
        <taxon>Micrococcaceae</taxon>
        <taxon>Arthrobacter</taxon>
    </lineage>
</organism>
<evidence type="ECO:0008006" key="4">
    <source>
        <dbReference type="Google" id="ProtNLM"/>
    </source>
</evidence>
<dbReference type="Proteomes" id="UP001206924">
    <property type="component" value="Unassembled WGS sequence"/>
</dbReference>
<comment type="caution">
    <text evidence="2">The sequence shown here is derived from an EMBL/GenBank/DDBJ whole genome shotgun (WGS) entry which is preliminary data.</text>
</comment>
<reference evidence="2 3" key="1">
    <citation type="submission" date="2022-07" db="EMBL/GenBank/DDBJ databases">
        <title>Novel species in genus Arthrobacter.</title>
        <authorList>
            <person name="Liu Y."/>
        </authorList>
    </citation>
    <scope>NUCLEOTIDE SEQUENCE [LARGE SCALE GENOMIC DNA]</scope>
    <source>
        <strain evidence="3">zg-Y859</strain>
    </source>
</reference>
<evidence type="ECO:0000313" key="2">
    <source>
        <dbReference type="EMBL" id="MCQ1951412.1"/>
    </source>
</evidence>
<keyword evidence="1" id="KW-0812">Transmembrane</keyword>
<protein>
    <recommendedName>
        <fullName evidence="4">PH domain-containing protein</fullName>
    </recommendedName>
</protein>
<proteinExistence type="predicted"/>
<sequence length="154" mass="15961">MSSGGEAETITFRTGLPARYRLTLGLLGLVAAGGTVIATLEAGPMPLVLGLLIAVVFVAVLMMTARIRVGPESVQIRVVVFATEIPYRDITRASAGPVTGLAEGMGLRILPGATGYLVGGPSVRIECGQSAVLVSCREPERLLSCLARQDVPTA</sequence>
<feature type="transmembrane region" description="Helical" evidence="1">
    <location>
        <begin position="46"/>
        <end position="67"/>
    </location>
</feature>
<keyword evidence="1" id="KW-0472">Membrane</keyword>
<accession>A0ABT1NUK0</accession>
<keyword evidence="1" id="KW-1133">Transmembrane helix</keyword>
<dbReference type="RefSeq" id="WP_255866453.1">
    <property type="nucleotide sequence ID" value="NZ_CP104263.1"/>
</dbReference>
<evidence type="ECO:0000313" key="3">
    <source>
        <dbReference type="Proteomes" id="UP001206924"/>
    </source>
</evidence>
<gene>
    <name evidence="2" type="ORF">NNX28_15940</name>
</gene>
<keyword evidence="3" id="KW-1185">Reference proteome</keyword>
<name>A0ABT1NUK0_9MICC</name>